<accession>A0A0S4ITN8</accession>
<dbReference type="PANTHER" id="PTHR10826">
    <property type="entry name" value="COMPLEMENT COMPONENT 1"/>
    <property type="match status" value="1"/>
</dbReference>
<dbReference type="OrthoDB" id="278212at2759"/>
<dbReference type="GO" id="GO:0005759">
    <property type="term" value="C:mitochondrial matrix"/>
    <property type="evidence" value="ECO:0007669"/>
    <property type="project" value="InterPro"/>
</dbReference>
<name>A0A0S4ITN8_BODSA</name>
<dbReference type="AlphaFoldDB" id="A0A0S4ITN8"/>
<feature type="region of interest" description="Disordered" evidence="1">
    <location>
        <begin position="49"/>
        <end position="83"/>
    </location>
</feature>
<reference evidence="3" key="1">
    <citation type="submission" date="2015-09" db="EMBL/GenBank/DDBJ databases">
        <authorList>
            <consortium name="Pathogen Informatics"/>
        </authorList>
    </citation>
    <scope>NUCLEOTIDE SEQUENCE [LARGE SCALE GENOMIC DNA]</scope>
    <source>
        <strain evidence="3">Lake Konstanz</strain>
    </source>
</reference>
<sequence>MLRRVSARLAVRRVAAVATCRVAPVCSARVAPAAIATSMRFASHAGLNSASNSELSEEQQRTDRPQQPVAPAGWSASHTPGSNQFRLARNYEGEELEMTFSIQEKVANDEGATNTGSMNNVVLLVQKGTSTLRFGLSIEDQELVLDTVGYFKDGAVVKGAQGEAQRKSLYSGPVISELDSHFVDQFLNYLEVRGVDDNLAVFATEYAFWMEQQEYERWLEGIATFTR</sequence>
<proteinExistence type="predicted"/>
<dbReference type="Gene3D" id="3.10.280.10">
    <property type="entry name" value="Mitochondrial glycoprotein"/>
    <property type="match status" value="1"/>
</dbReference>
<dbReference type="PANTHER" id="PTHR10826:SF1">
    <property type="entry name" value="COMPLEMENT COMPONENT 1 Q SUBCOMPONENT-BINDING PROTEIN, MITOCHONDRIAL"/>
    <property type="match status" value="1"/>
</dbReference>
<organism evidence="2 3">
    <name type="scientific">Bodo saltans</name>
    <name type="common">Flagellated protozoan</name>
    <dbReference type="NCBI Taxonomy" id="75058"/>
    <lineage>
        <taxon>Eukaryota</taxon>
        <taxon>Discoba</taxon>
        <taxon>Euglenozoa</taxon>
        <taxon>Kinetoplastea</taxon>
        <taxon>Metakinetoplastina</taxon>
        <taxon>Eubodonida</taxon>
        <taxon>Bodonidae</taxon>
        <taxon>Bodo</taxon>
    </lineage>
</organism>
<evidence type="ECO:0000313" key="2">
    <source>
        <dbReference type="EMBL" id="CUG06672.1"/>
    </source>
</evidence>
<dbReference type="SUPFAM" id="SSF54529">
    <property type="entry name" value="Mitochondrial glycoprotein MAM33-like"/>
    <property type="match status" value="1"/>
</dbReference>
<evidence type="ECO:0000313" key="3">
    <source>
        <dbReference type="Proteomes" id="UP000051952"/>
    </source>
</evidence>
<dbReference type="InterPro" id="IPR036561">
    <property type="entry name" value="MAM33_sf"/>
</dbReference>
<dbReference type="Proteomes" id="UP000051952">
    <property type="component" value="Unassembled WGS sequence"/>
</dbReference>
<dbReference type="EMBL" id="CYKH01000610">
    <property type="protein sequence ID" value="CUG06672.1"/>
    <property type="molecule type" value="Genomic_DNA"/>
</dbReference>
<dbReference type="Pfam" id="PF02330">
    <property type="entry name" value="MAM33"/>
    <property type="match status" value="1"/>
</dbReference>
<dbReference type="VEuPathDB" id="TriTrypDB:BSAL_73295"/>
<gene>
    <name evidence="2" type="ORF">BSAL_73295</name>
</gene>
<evidence type="ECO:0000256" key="1">
    <source>
        <dbReference type="SAM" id="MobiDB-lite"/>
    </source>
</evidence>
<dbReference type="InterPro" id="IPR003428">
    <property type="entry name" value="MAM33"/>
</dbReference>
<protein>
    <submittedName>
        <fullName evidence="2">Uncharacterized protein</fullName>
    </submittedName>
</protein>
<dbReference type="OMA" id="WLSTMNK"/>
<keyword evidence="3" id="KW-1185">Reference proteome</keyword>